<comment type="caution">
    <text evidence="8">The sequence shown here is derived from an EMBL/GenBank/DDBJ whole genome shotgun (WGS) entry which is preliminary data.</text>
</comment>
<keyword evidence="9" id="KW-1185">Reference proteome</keyword>
<keyword evidence="6 7" id="KW-0472">Membrane</keyword>
<dbReference type="Proteomes" id="UP000646827">
    <property type="component" value="Unassembled WGS sequence"/>
</dbReference>
<dbReference type="AlphaFoldDB" id="A0A8H7VUI2"/>
<dbReference type="OrthoDB" id="524898at2759"/>
<keyword evidence="4" id="KW-0914">Notch signaling pathway</keyword>
<evidence type="ECO:0000256" key="1">
    <source>
        <dbReference type="ARBA" id="ARBA00004141"/>
    </source>
</evidence>
<gene>
    <name evidence="8" type="ORF">INT45_002259</name>
</gene>
<evidence type="ECO:0000256" key="5">
    <source>
        <dbReference type="ARBA" id="ARBA00022989"/>
    </source>
</evidence>
<feature type="transmembrane region" description="Helical" evidence="7">
    <location>
        <begin position="20"/>
        <end position="39"/>
    </location>
</feature>
<comment type="subcellular location">
    <subcellularLocation>
        <location evidence="1">Membrane</location>
        <topology evidence="1">Multi-pass membrane protein</topology>
    </subcellularLocation>
</comment>
<dbReference type="InterPro" id="IPR019379">
    <property type="entry name" value="Gamma_Secretase_Asp_P_PEN2"/>
</dbReference>
<sequence>MAKLDRMSPDELVSISKKMFYGGLAFLPFLWLINFMYLFRTSRKPSAPPALKKYVYLSMAGCVAWFIVMTTWYAVYVNKRTSWGAAGDQITVVIPKGV</sequence>
<feature type="transmembrane region" description="Helical" evidence="7">
    <location>
        <begin position="54"/>
        <end position="75"/>
    </location>
</feature>
<accession>A0A8H7VUI2</accession>
<keyword evidence="3 7" id="KW-0812">Transmembrane</keyword>
<dbReference type="EMBL" id="JAEPRB010000006">
    <property type="protein sequence ID" value="KAG2227574.1"/>
    <property type="molecule type" value="Genomic_DNA"/>
</dbReference>
<proteinExistence type="inferred from homology"/>
<dbReference type="GO" id="GO:0070765">
    <property type="term" value="C:gamma-secretase complex"/>
    <property type="evidence" value="ECO:0007669"/>
    <property type="project" value="TreeGrafter"/>
</dbReference>
<dbReference type="PANTHER" id="PTHR16318:SF0">
    <property type="entry name" value="GAMMA-SECRETASE SUBUNIT PEN-2"/>
    <property type="match status" value="1"/>
</dbReference>
<evidence type="ECO:0000313" key="9">
    <source>
        <dbReference type="Proteomes" id="UP000646827"/>
    </source>
</evidence>
<protein>
    <recommendedName>
        <fullName evidence="10">Gamma-secretase subunit PEN-2</fullName>
    </recommendedName>
</protein>
<evidence type="ECO:0000256" key="3">
    <source>
        <dbReference type="ARBA" id="ARBA00022692"/>
    </source>
</evidence>
<evidence type="ECO:0000256" key="2">
    <source>
        <dbReference type="ARBA" id="ARBA00009607"/>
    </source>
</evidence>
<evidence type="ECO:0008006" key="10">
    <source>
        <dbReference type="Google" id="ProtNLM"/>
    </source>
</evidence>
<evidence type="ECO:0000256" key="7">
    <source>
        <dbReference type="SAM" id="Phobius"/>
    </source>
</evidence>
<name>A0A8H7VUI2_9FUNG</name>
<keyword evidence="5 7" id="KW-1133">Transmembrane helix</keyword>
<comment type="similarity">
    <text evidence="2">Belongs to the PEN-2 family.</text>
</comment>
<dbReference type="Pfam" id="PF10251">
    <property type="entry name" value="PEN-2"/>
    <property type="match status" value="1"/>
</dbReference>
<evidence type="ECO:0000256" key="4">
    <source>
        <dbReference type="ARBA" id="ARBA00022976"/>
    </source>
</evidence>
<reference evidence="8 9" key="1">
    <citation type="submission" date="2020-12" db="EMBL/GenBank/DDBJ databases">
        <title>Metabolic potential, ecology and presence of endohyphal bacteria is reflected in genomic diversity of Mucoromycotina.</title>
        <authorList>
            <person name="Muszewska A."/>
            <person name="Okrasinska A."/>
            <person name="Steczkiewicz K."/>
            <person name="Drgas O."/>
            <person name="Orlowska M."/>
            <person name="Perlinska-Lenart U."/>
            <person name="Aleksandrzak-Piekarczyk T."/>
            <person name="Szatraj K."/>
            <person name="Zielenkiewicz U."/>
            <person name="Pilsyk S."/>
            <person name="Malc E."/>
            <person name="Mieczkowski P."/>
            <person name="Kruszewska J.S."/>
            <person name="Biernat P."/>
            <person name="Pawlowska J."/>
        </authorList>
    </citation>
    <scope>NUCLEOTIDE SEQUENCE [LARGE SCALE GENOMIC DNA]</scope>
    <source>
        <strain evidence="8 9">CBS 142.35</strain>
    </source>
</reference>
<dbReference type="PANTHER" id="PTHR16318">
    <property type="entry name" value="GAMMA-SECRETASE SUBUNIT PEN-2"/>
    <property type="match status" value="1"/>
</dbReference>
<evidence type="ECO:0000256" key="6">
    <source>
        <dbReference type="ARBA" id="ARBA00023136"/>
    </source>
</evidence>
<organism evidence="8 9">
    <name type="scientific">Circinella minor</name>
    <dbReference type="NCBI Taxonomy" id="1195481"/>
    <lineage>
        <taxon>Eukaryota</taxon>
        <taxon>Fungi</taxon>
        <taxon>Fungi incertae sedis</taxon>
        <taxon>Mucoromycota</taxon>
        <taxon>Mucoromycotina</taxon>
        <taxon>Mucoromycetes</taxon>
        <taxon>Mucorales</taxon>
        <taxon>Lichtheimiaceae</taxon>
        <taxon>Circinella</taxon>
    </lineage>
</organism>
<evidence type="ECO:0000313" key="8">
    <source>
        <dbReference type="EMBL" id="KAG2227574.1"/>
    </source>
</evidence>